<evidence type="ECO:0008006" key="4">
    <source>
        <dbReference type="Google" id="ProtNLM"/>
    </source>
</evidence>
<evidence type="ECO:0000256" key="1">
    <source>
        <dbReference type="SAM" id="Phobius"/>
    </source>
</evidence>
<protein>
    <recommendedName>
        <fullName evidence="4">DUF4282 domain-containing protein</fullName>
    </recommendedName>
</protein>
<evidence type="ECO:0000313" key="2">
    <source>
        <dbReference type="EMBL" id="ASE39362.1"/>
    </source>
</evidence>
<dbReference type="Proteomes" id="UP000197050">
    <property type="component" value="Chromosome"/>
</dbReference>
<name>A0A1Z3U804_BREVE</name>
<keyword evidence="1" id="KW-0812">Transmembrane</keyword>
<dbReference type="EMBL" id="CP022048">
    <property type="protein sequence ID" value="ASE39362.1"/>
    <property type="molecule type" value="Genomic_DNA"/>
</dbReference>
<keyword evidence="1" id="KW-1133">Transmembrane helix</keyword>
<evidence type="ECO:0000313" key="3">
    <source>
        <dbReference type="Proteomes" id="UP000197050"/>
    </source>
</evidence>
<organism evidence="2 3">
    <name type="scientific">Brevundimonas vesicularis</name>
    <name type="common">Pseudomonas vesicularis</name>
    <dbReference type="NCBI Taxonomy" id="41276"/>
    <lineage>
        <taxon>Bacteria</taxon>
        <taxon>Pseudomonadati</taxon>
        <taxon>Pseudomonadota</taxon>
        <taxon>Alphaproteobacteria</taxon>
        <taxon>Caulobacterales</taxon>
        <taxon>Caulobacteraceae</taxon>
        <taxon>Brevundimonas</taxon>
    </lineage>
</organism>
<feature type="transmembrane region" description="Helical" evidence="1">
    <location>
        <begin position="68"/>
        <end position="90"/>
    </location>
</feature>
<dbReference type="KEGG" id="bvc:CEP68_07515"/>
<sequence>MGGRASAEAGRMTDLVQPAPRLGEIEWLWRRWWSFSVTLIALVIVGFIVWSLRVAGMTDAQAVAMQHIAYGLIGTVIFIGLIYVVGATAYELTQLVQAARVQIAIGRGGQS</sequence>
<feature type="transmembrane region" description="Helical" evidence="1">
    <location>
        <begin position="32"/>
        <end position="56"/>
    </location>
</feature>
<proteinExistence type="predicted"/>
<accession>A0A1Z3U804</accession>
<dbReference type="AlphaFoldDB" id="A0A1Z3U804"/>
<keyword evidence="1" id="KW-0472">Membrane</keyword>
<reference evidence="3" key="1">
    <citation type="submission" date="2017-06" db="EMBL/GenBank/DDBJ databases">
        <title>FDA dAtabase for Regulatory Grade micrObial Sequences (FDA-ARGOS): Supporting development and validation of Infectious Disease Dx tests.</title>
        <authorList>
            <person name="Minogue T."/>
            <person name="Wolcott M."/>
            <person name="Wasieloski L."/>
            <person name="Aguilar W."/>
            <person name="Moore D."/>
            <person name="Tallon L."/>
            <person name="Sadzewicz L."/>
            <person name="Sengamalay N."/>
            <person name="Ott S."/>
            <person name="Godinez A."/>
            <person name="Nagaraj S."/>
            <person name="Nadendla S."/>
            <person name="Geyer C."/>
            <person name="Sichtig H."/>
        </authorList>
    </citation>
    <scope>NUCLEOTIDE SEQUENCE [LARGE SCALE GENOMIC DNA]</scope>
    <source>
        <strain evidence="3">FDAARGOS_289</strain>
    </source>
</reference>
<gene>
    <name evidence="2" type="ORF">CEP68_07515</name>
</gene>